<dbReference type="STRING" id="1720063.SAMN05216217_10530"/>
<dbReference type="OrthoDB" id="9949579at2"/>
<dbReference type="Pfam" id="PF18862">
    <property type="entry name" value="ApeA_NTD1"/>
    <property type="match status" value="1"/>
</dbReference>
<feature type="domain" description="ApeA N-terminal" evidence="1">
    <location>
        <begin position="10"/>
        <end position="269"/>
    </location>
</feature>
<dbReference type="Proteomes" id="UP000243629">
    <property type="component" value="Unassembled WGS sequence"/>
</dbReference>
<sequence length="426" mass="49297">MNDRDLDNTYLGHFWLPHMDEASAVEGVMKLNKDGATVLLRARMGDEMLNDSIIFARLQGSCTQATLLNCFSSWELDAKGAVLLSRIDSTLAAMGSLREDIGAYCCEFRVPGSEKWLNDSCFDLEIGEGGEMHLHFKALESFESDLTNGLKLERIYRALIAGARSGTEKYEIVRRMIYRVKSESRMTLDDYWSKMIRLRRLFEFLMRRSLTCEEIKLYEVAPITSYEPDIDIHHAKLSSPENRSEINKHDFLVHSHDVKGGINELVVKWMAFIEKYPAPLDHYFHAFDRQHKDPVLHFVWNVAALEELHKMRFGRKLPGNKSHNLIDQLKAMRERWIGAFHKMPSDEVLTHIKDSRHYHAHAAADLRDKAAKGWWLFRYGDFLMALSNLEILSHLGFTKQEAIALTRHNHWMREALDLTIYPGSDD</sequence>
<evidence type="ECO:0000259" key="1">
    <source>
        <dbReference type="Pfam" id="PF18862"/>
    </source>
</evidence>
<proteinExistence type="predicted"/>
<dbReference type="RefSeq" id="WP_093474379.1">
    <property type="nucleotide sequence ID" value="NZ_FOUI01000005.1"/>
</dbReference>
<keyword evidence="3" id="KW-1185">Reference proteome</keyword>
<accession>A0A1I4QT28</accession>
<dbReference type="InterPro" id="IPR041223">
    <property type="entry name" value="ApeA_NTD"/>
</dbReference>
<organism evidence="2 3">
    <name type="scientific">Halopseudomonas yangmingensis</name>
    <dbReference type="NCBI Taxonomy" id="1720063"/>
    <lineage>
        <taxon>Bacteria</taxon>
        <taxon>Pseudomonadati</taxon>
        <taxon>Pseudomonadota</taxon>
        <taxon>Gammaproteobacteria</taxon>
        <taxon>Pseudomonadales</taxon>
        <taxon>Pseudomonadaceae</taxon>
        <taxon>Halopseudomonas</taxon>
    </lineage>
</organism>
<name>A0A1I4QT28_9GAMM</name>
<reference evidence="3" key="1">
    <citation type="submission" date="2016-10" db="EMBL/GenBank/DDBJ databases">
        <authorList>
            <person name="Varghese N."/>
            <person name="Submissions S."/>
        </authorList>
    </citation>
    <scope>NUCLEOTIDE SEQUENCE [LARGE SCALE GENOMIC DNA]</scope>
    <source>
        <strain evidence="3">DSM 24213</strain>
    </source>
</reference>
<dbReference type="EMBL" id="FOUI01000005">
    <property type="protein sequence ID" value="SFM43214.1"/>
    <property type="molecule type" value="Genomic_DNA"/>
</dbReference>
<gene>
    <name evidence="2" type="ORF">SAMN05216217_10530</name>
</gene>
<dbReference type="AlphaFoldDB" id="A0A1I4QT28"/>
<evidence type="ECO:0000313" key="2">
    <source>
        <dbReference type="EMBL" id="SFM43214.1"/>
    </source>
</evidence>
<evidence type="ECO:0000313" key="3">
    <source>
        <dbReference type="Proteomes" id="UP000243629"/>
    </source>
</evidence>
<protein>
    <recommendedName>
        <fullName evidence="1">ApeA N-terminal domain-containing protein</fullName>
    </recommendedName>
</protein>